<proteinExistence type="predicted"/>
<dbReference type="FunFam" id="3.30.70.270:FF:000001">
    <property type="entry name" value="Diguanylate cyclase domain protein"/>
    <property type="match status" value="1"/>
</dbReference>
<dbReference type="InterPro" id="IPR043128">
    <property type="entry name" value="Rev_trsase/Diguanyl_cyclase"/>
</dbReference>
<dbReference type="Gene3D" id="3.30.70.270">
    <property type="match status" value="1"/>
</dbReference>
<evidence type="ECO:0000256" key="1">
    <source>
        <dbReference type="SAM" id="Coils"/>
    </source>
</evidence>
<dbReference type="InterPro" id="IPR000160">
    <property type="entry name" value="GGDEF_dom"/>
</dbReference>
<dbReference type="NCBIfam" id="TIGR00254">
    <property type="entry name" value="GGDEF"/>
    <property type="match status" value="1"/>
</dbReference>
<dbReference type="InterPro" id="IPR000014">
    <property type="entry name" value="PAS"/>
</dbReference>
<evidence type="ECO:0000259" key="3">
    <source>
        <dbReference type="PROSITE" id="PS50887"/>
    </source>
</evidence>
<evidence type="ECO:0000259" key="2">
    <source>
        <dbReference type="PROSITE" id="PS50112"/>
    </source>
</evidence>
<dbReference type="PANTHER" id="PTHR45138">
    <property type="entry name" value="REGULATORY COMPONENTS OF SENSORY TRANSDUCTION SYSTEM"/>
    <property type="match status" value="1"/>
</dbReference>
<dbReference type="AlphaFoldDB" id="A0A2P6MJ20"/>
<dbReference type="InterPro" id="IPR029787">
    <property type="entry name" value="Nucleotide_cyclase"/>
</dbReference>
<dbReference type="Pfam" id="PF13426">
    <property type="entry name" value="PAS_9"/>
    <property type="match status" value="1"/>
</dbReference>
<evidence type="ECO:0000313" key="4">
    <source>
        <dbReference type="EMBL" id="PRO66277.1"/>
    </source>
</evidence>
<feature type="domain" description="GGDEF" evidence="3">
    <location>
        <begin position="191"/>
        <end position="318"/>
    </location>
</feature>
<dbReference type="CDD" id="cd01949">
    <property type="entry name" value="GGDEF"/>
    <property type="match status" value="1"/>
</dbReference>
<dbReference type="SMART" id="SM00267">
    <property type="entry name" value="GGDEF"/>
    <property type="match status" value="1"/>
</dbReference>
<dbReference type="CDD" id="cd00130">
    <property type="entry name" value="PAS"/>
    <property type="match status" value="1"/>
</dbReference>
<dbReference type="NCBIfam" id="TIGR00229">
    <property type="entry name" value="sensory_box"/>
    <property type="match status" value="1"/>
</dbReference>
<dbReference type="InterPro" id="IPR035965">
    <property type="entry name" value="PAS-like_dom_sf"/>
</dbReference>
<dbReference type="Proteomes" id="UP000243650">
    <property type="component" value="Unassembled WGS sequence"/>
</dbReference>
<protein>
    <submittedName>
        <fullName evidence="4">GGDEF domain-containing protein</fullName>
    </submittedName>
</protein>
<dbReference type="GO" id="GO:0052621">
    <property type="term" value="F:diguanylate cyclase activity"/>
    <property type="evidence" value="ECO:0007669"/>
    <property type="project" value="TreeGrafter"/>
</dbReference>
<reference evidence="4 5" key="1">
    <citation type="submission" date="2018-03" db="EMBL/GenBank/DDBJ databases">
        <title>Bacillus urumqiensis sp. nov., a moderately haloalkaliphilic bacterium isolated from a salt lake.</title>
        <authorList>
            <person name="Zhao B."/>
            <person name="Liao Z."/>
        </authorList>
    </citation>
    <scope>NUCLEOTIDE SEQUENCE [LARGE SCALE GENOMIC DNA]</scope>
    <source>
        <strain evidence="4 5">BZ-SZ-XJ18</strain>
    </source>
</reference>
<dbReference type="Gene3D" id="3.30.450.20">
    <property type="entry name" value="PAS domain"/>
    <property type="match status" value="1"/>
</dbReference>
<sequence length="318" mass="35540">MDFTYDEVPCGLLTLSTKGIITDVNNTFAAMVGFSREKIIGRSMREFLTRPSHIYFQTFFAPMVSIYEKVEEFHLTLLSKSERRIPVLVNAAAGRSGVRCAVLQMSSREAYETEILHAKQDAEKILRDKDAAFVQLQQVMVEFEQKRRELTALNAELQEMTVTDPLTGIRNRRFAEQRLRRLLQAAEESGVPFSVLLLDIDHFKLVNDQFGHQTGDDVLKELGQFLTETVRGEDVVARLGGEEFLILLGSAEGESALAAAQRIVGQAAARRWKTVAVTISAGVASFQKGDTIKNIFSRADEALYQAKANGRNRAEASF</sequence>
<dbReference type="RefSeq" id="WP_105958467.1">
    <property type="nucleotide sequence ID" value="NZ_PVNS01000004.1"/>
</dbReference>
<dbReference type="InterPro" id="IPR050469">
    <property type="entry name" value="Diguanylate_Cyclase"/>
</dbReference>
<gene>
    <name evidence="4" type="ORF">C6I21_05605</name>
</gene>
<dbReference type="PANTHER" id="PTHR45138:SF9">
    <property type="entry name" value="DIGUANYLATE CYCLASE DGCM-RELATED"/>
    <property type="match status" value="1"/>
</dbReference>
<comment type="caution">
    <text evidence="4">The sequence shown here is derived from an EMBL/GenBank/DDBJ whole genome shotgun (WGS) entry which is preliminary data.</text>
</comment>
<feature type="domain" description="PAS" evidence="2">
    <location>
        <begin position="1"/>
        <end position="48"/>
    </location>
</feature>
<dbReference type="SUPFAM" id="SSF55785">
    <property type="entry name" value="PYP-like sensor domain (PAS domain)"/>
    <property type="match status" value="1"/>
</dbReference>
<accession>A0A2P6MJ20</accession>
<name>A0A2P6MJ20_ALKUR</name>
<dbReference type="PROSITE" id="PS50112">
    <property type="entry name" value="PAS"/>
    <property type="match status" value="1"/>
</dbReference>
<evidence type="ECO:0000313" key="5">
    <source>
        <dbReference type="Proteomes" id="UP000243650"/>
    </source>
</evidence>
<dbReference type="EMBL" id="PVNS01000004">
    <property type="protein sequence ID" value="PRO66277.1"/>
    <property type="molecule type" value="Genomic_DNA"/>
</dbReference>
<dbReference type="Pfam" id="PF00990">
    <property type="entry name" value="GGDEF"/>
    <property type="match status" value="1"/>
</dbReference>
<dbReference type="SUPFAM" id="SSF55073">
    <property type="entry name" value="Nucleotide cyclase"/>
    <property type="match status" value="1"/>
</dbReference>
<dbReference type="PROSITE" id="PS50887">
    <property type="entry name" value="GGDEF"/>
    <property type="match status" value="1"/>
</dbReference>
<feature type="coiled-coil region" evidence="1">
    <location>
        <begin position="108"/>
        <end position="163"/>
    </location>
</feature>
<organism evidence="4 5">
    <name type="scientific">Alkalicoccus urumqiensis</name>
    <name type="common">Bacillus urumqiensis</name>
    <dbReference type="NCBI Taxonomy" id="1548213"/>
    <lineage>
        <taxon>Bacteria</taxon>
        <taxon>Bacillati</taxon>
        <taxon>Bacillota</taxon>
        <taxon>Bacilli</taxon>
        <taxon>Bacillales</taxon>
        <taxon>Bacillaceae</taxon>
        <taxon>Alkalicoccus</taxon>
    </lineage>
</organism>
<keyword evidence="1" id="KW-0175">Coiled coil</keyword>
<keyword evidence="5" id="KW-1185">Reference proteome</keyword>
<dbReference type="OrthoDB" id="9759607at2"/>